<accession>A0ACB7XG61</accession>
<reference evidence="1 2" key="1">
    <citation type="journal article" date="2021" name="Hortic Res">
        <title>High-quality reference genome and annotation aids understanding of berry development for evergreen blueberry (Vaccinium darrowii).</title>
        <authorList>
            <person name="Yu J."/>
            <person name="Hulse-Kemp A.M."/>
            <person name="Babiker E."/>
            <person name="Staton M."/>
        </authorList>
    </citation>
    <scope>NUCLEOTIDE SEQUENCE [LARGE SCALE GENOMIC DNA]</scope>
    <source>
        <strain evidence="2">cv. NJ 8807/NJ 8810</strain>
        <tissue evidence="1">Young leaf</tissue>
    </source>
</reference>
<name>A0ACB7XG61_9ERIC</name>
<proteinExistence type="predicted"/>
<organism evidence="1 2">
    <name type="scientific">Vaccinium darrowii</name>
    <dbReference type="NCBI Taxonomy" id="229202"/>
    <lineage>
        <taxon>Eukaryota</taxon>
        <taxon>Viridiplantae</taxon>
        <taxon>Streptophyta</taxon>
        <taxon>Embryophyta</taxon>
        <taxon>Tracheophyta</taxon>
        <taxon>Spermatophyta</taxon>
        <taxon>Magnoliopsida</taxon>
        <taxon>eudicotyledons</taxon>
        <taxon>Gunneridae</taxon>
        <taxon>Pentapetalae</taxon>
        <taxon>asterids</taxon>
        <taxon>Ericales</taxon>
        <taxon>Ericaceae</taxon>
        <taxon>Vaccinioideae</taxon>
        <taxon>Vaccinieae</taxon>
        <taxon>Vaccinium</taxon>
    </lineage>
</organism>
<evidence type="ECO:0000313" key="2">
    <source>
        <dbReference type="Proteomes" id="UP000828048"/>
    </source>
</evidence>
<evidence type="ECO:0000313" key="1">
    <source>
        <dbReference type="EMBL" id="KAH7839341.1"/>
    </source>
</evidence>
<dbReference type="EMBL" id="CM037160">
    <property type="protein sequence ID" value="KAH7839341.1"/>
    <property type="molecule type" value="Genomic_DNA"/>
</dbReference>
<protein>
    <submittedName>
        <fullName evidence="1">Uncharacterized protein</fullName>
    </submittedName>
</protein>
<dbReference type="Proteomes" id="UP000828048">
    <property type="component" value="Chromosome 10"/>
</dbReference>
<gene>
    <name evidence="1" type="ORF">Vadar_002923</name>
</gene>
<sequence>MPSCKENKRWVYTANVAECHSGLGSCCPQIGRHLKLIWDCIRFKSFSRFSTPEREKKWQPRQELVLLALLSWAKTLPSTLLRKDFPFPSTTGLLQRLMRQLNEPNGKETFPFLAFMILSPLFTQSRNPVS</sequence>
<keyword evidence="2" id="KW-1185">Reference proteome</keyword>
<comment type="caution">
    <text evidence="1">The sequence shown here is derived from an EMBL/GenBank/DDBJ whole genome shotgun (WGS) entry which is preliminary data.</text>
</comment>